<evidence type="ECO:0000256" key="3">
    <source>
        <dbReference type="SAM" id="MobiDB-lite"/>
    </source>
</evidence>
<dbReference type="Proteomes" id="UP001428341">
    <property type="component" value="Unassembled WGS sequence"/>
</dbReference>
<dbReference type="PANTHER" id="PTHR31189">
    <property type="entry name" value="OS03G0336100 PROTEIN-RELATED"/>
    <property type="match status" value="1"/>
</dbReference>
<feature type="compositionally biased region" description="Basic and acidic residues" evidence="3">
    <location>
        <begin position="82"/>
        <end position="112"/>
    </location>
</feature>
<feature type="region of interest" description="Disordered" evidence="3">
    <location>
        <begin position="76"/>
        <end position="123"/>
    </location>
</feature>
<feature type="compositionally biased region" description="Basic and acidic residues" evidence="3">
    <location>
        <begin position="174"/>
        <end position="183"/>
    </location>
</feature>
<reference evidence="5 6" key="1">
    <citation type="submission" date="2024-05" db="EMBL/GenBank/DDBJ databases">
        <title>Haplotype-resolved chromosome-level genome assembly of Huyou (Citrus changshanensis).</title>
        <authorList>
            <person name="Miao C."/>
            <person name="Chen W."/>
            <person name="Wu Y."/>
            <person name="Wang L."/>
            <person name="Zhao S."/>
            <person name="Grierson D."/>
            <person name="Xu C."/>
            <person name="Chen K."/>
        </authorList>
    </citation>
    <scope>NUCLEOTIDE SEQUENCE [LARGE SCALE GENOMIC DNA]</scope>
    <source>
        <strain evidence="5">01-14</strain>
        <tissue evidence="5">Leaf</tissue>
    </source>
</reference>
<feature type="domain" description="Cupin type-1" evidence="4">
    <location>
        <begin position="453"/>
        <end position="599"/>
    </location>
</feature>
<feature type="region of interest" description="Disordered" evidence="3">
    <location>
        <begin position="614"/>
        <end position="639"/>
    </location>
</feature>
<name>A0AAP0LQZ0_9ROSI</name>
<comment type="similarity">
    <text evidence="2">Belongs to the 7S seed storage protein family.</text>
</comment>
<dbReference type="EMBL" id="JBCGBO010000024">
    <property type="protein sequence ID" value="KAK9182641.1"/>
    <property type="molecule type" value="Genomic_DNA"/>
</dbReference>
<dbReference type="Pfam" id="PF00190">
    <property type="entry name" value="Cupin_1"/>
    <property type="match status" value="2"/>
</dbReference>
<organism evidence="5 6">
    <name type="scientific">Citrus x changshan-huyou</name>
    <dbReference type="NCBI Taxonomy" id="2935761"/>
    <lineage>
        <taxon>Eukaryota</taxon>
        <taxon>Viridiplantae</taxon>
        <taxon>Streptophyta</taxon>
        <taxon>Embryophyta</taxon>
        <taxon>Tracheophyta</taxon>
        <taxon>Spermatophyta</taxon>
        <taxon>Magnoliopsida</taxon>
        <taxon>eudicotyledons</taxon>
        <taxon>Gunneridae</taxon>
        <taxon>Pentapetalae</taxon>
        <taxon>rosids</taxon>
        <taxon>malvids</taxon>
        <taxon>Sapindales</taxon>
        <taxon>Rutaceae</taxon>
        <taxon>Aurantioideae</taxon>
        <taxon>Citrus</taxon>
    </lineage>
</organism>
<dbReference type="InterPro" id="IPR006045">
    <property type="entry name" value="Cupin_1"/>
</dbReference>
<dbReference type="AlphaFoldDB" id="A0AAP0LQZ0"/>
<feature type="region of interest" description="Disordered" evidence="3">
    <location>
        <begin position="1"/>
        <end position="25"/>
    </location>
</feature>
<proteinExistence type="inferred from homology"/>
<feature type="compositionally biased region" description="Acidic residues" evidence="3">
    <location>
        <begin position="512"/>
        <end position="521"/>
    </location>
</feature>
<feature type="compositionally biased region" description="Polar residues" evidence="3">
    <location>
        <begin position="1"/>
        <end position="18"/>
    </location>
</feature>
<dbReference type="CDD" id="cd02245">
    <property type="entry name" value="cupin_7S_vicilin-like_C"/>
    <property type="match status" value="1"/>
</dbReference>
<keyword evidence="1" id="KW-0732">Signal</keyword>
<feature type="region of interest" description="Disordered" evidence="3">
    <location>
        <begin position="495"/>
        <end position="525"/>
    </location>
</feature>
<dbReference type="SUPFAM" id="SSF51182">
    <property type="entry name" value="RmlC-like cupins"/>
    <property type="match status" value="2"/>
</dbReference>
<sequence length="639" mass="74562">MYQANSASSIISGMTTAENGGHRCRETEEELSGLFSCSARCERRYSEWEPESSPRELEQCQQRCLADERADRKQQQQQCQKHCKEQQAIRDREEERHREQRERDWEREREQFEDINSVPQDPEEKYKQCKQLCEKQEAGQKRQCERRCERHYKEQQGGGRRDYVVDDEEEEDEGNNHHRDPKWQHEPCLKQCERRESGEQQQQQQCKSWCKKHRQKGQRRREKEGKFNPSSNWQGSEEEEENNPYYFHSQRFRYRVRSDSGHMRVLQRFSQKSHLLRGIDNYRLAILEANPSTLVVPHHSDAETILVLLKGKGVITLVSHERRESFNMEHGDVIRVPAGTTYYLSNKHNVDRLHVAKLLQPVNTPGQFREYYAAGGGFPESYYKVFSYDILERALNTYGLGFHKTPREQLHSLFEVQQRQQGTIKRASQEQLKALSQHASSRRRRGRGFTAPFNLLSRKPIYNDNFGRFFEATPKDYQQLQEIDAVVEGRGRFEMGGPLSSRWSQESQREQQEEEEEEESSGELQKISANLSPGDVFIIPPGHPIALVASPNEKLLTVGFSLNAMNNQRNFLAGKINIMNQVEQEAMEVAFNVPARLIERVFGNNPKEFYFVSGPEEQQQRDEAGSGKSLPSILLVSSR</sequence>
<protein>
    <recommendedName>
        <fullName evidence="4">Cupin type-1 domain-containing protein</fullName>
    </recommendedName>
</protein>
<evidence type="ECO:0000256" key="1">
    <source>
        <dbReference type="ARBA" id="ARBA00022729"/>
    </source>
</evidence>
<dbReference type="CDD" id="cd02244">
    <property type="entry name" value="cupin_7S_vicilin-like_N"/>
    <property type="match status" value="1"/>
</dbReference>
<accession>A0AAP0LQZ0</accession>
<gene>
    <name evidence="5" type="ORF">WN944_025787</name>
</gene>
<keyword evidence="6" id="KW-1185">Reference proteome</keyword>
<feature type="region of interest" description="Disordered" evidence="3">
    <location>
        <begin position="217"/>
        <end position="242"/>
    </location>
</feature>
<evidence type="ECO:0000313" key="5">
    <source>
        <dbReference type="EMBL" id="KAK9182641.1"/>
    </source>
</evidence>
<evidence type="ECO:0000313" key="6">
    <source>
        <dbReference type="Proteomes" id="UP001428341"/>
    </source>
</evidence>
<comment type="caution">
    <text evidence="5">The sequence shown here is derived from an EMBL/GenBank/DDBJ whole genome shotgun (WGS) entry which is preliminary data.</text>
</comment>
<dbReference type="Gene3D" id="6.10.250.890">
    <property type="match status" value="1"/>
</dbReference>
<dbReference type="InterPro" id="IPR011051">
    <property type="entry name" value="RmlC_Cupin_sf"/>
</dbReference>
<dbReference type="InterPro" id="IPR014710">
    <property type="entry name" value="RmlC-like_jellyroll"/>
</dbReference>
<evidence type="ECO:0000256" key="2">
    <source>
        <dbReference type="ARBA" id="ARBA00023597"/>
    </source>
</evidence>
<dbReference type="SMART" id="SM00835">
    <property type="entry name" value="Cupin_1"/>
    <property type="match status" value="2"/>
</dbReference>
<dbReference type="Gene3D" id="2.60.120.1450">
    <property type="match status" value="1"/>
</dbReference>
<dbReference type="InterPro" id="IPR050253">
    <property type="entry name" value="Seed_Storage-Functional"/>
</dbReference>
<dbReference type="Gene3D" id="2.60.120.10">
    <property type="entry name" value="Jelly Rolls"/>
    <property type="match status" value="2"/>
</dbReference>
<feature type="region of interest" description="Disordered" evidence="3">
    <location>
        <begin position="157"/>
        <end position="183"/>
    </location>
</feature>
<dbReference type="PANTHER" id="PTHR31189:SF41">
    <property type="entry name" value="VICILIN C72"/>
    <property type="match status" value="1"/>
</dbReference>
<feature type="domain" description="Cupin type-1" evidence="4">
    <location>
        <begin position="250"/>
        <end position="403"/>
    </location>
</feature>
<evidence type="ECO:0000259" key="4">
    <source>
        <dbReference type="SMART" id="SM00835"/>
    </source>
</evidence>